<comment type="caution">
    <text evidence="2">The sequence shown here is derived from an EMBL/GenBank/DDBJ whole genome shotgun (WGS) entry which is preliminary data.</text>
</comment>
<protein>
    <submittedName>
        <fullName evidence="2">Uncharacterized protein</fullName>
    </submittedName>
</protein>
<dbReference type="Proteomes" id="UP001295423">
    <property type="component" value="Unassembled WGS sequence"/>
</dbReference>
<feature type="compositionally biased region" description="Basic and acidic residues" evidence="1">
    <location>
        <begin position="110"/>
        <end position="120"/>
    </location>
</feature>
<feature type="region of interest" description="Disordered" evidence="1">
    <location>
        <begin position="77"/>
        <end position="155"/>
    </location>
</feature>
<dbReference type="AlphaFoldDB" id="A0AAD2JK88"/>
<evidence type="ECO:0000256" key="1">
    <source>
        <dbReference type="SAM" id="MobiDB-lite"/>
    </source>
</evidence>
<gene>
    <name evidence="2" type="ORF">CYCCA115_LOCUS16766</name>
</gene>
<sequence length="987" mass="108164">MEHHQRNTILTRPGNARLGAYIFPNNGNNNQLSQESHDLAIRKVREADDDAAWTQLHPKDSQQPKGTTTPVIFKVDSATSSLSSPSEAGIIRPPCSKRSQTNKTKSKPKGSGDAEKRNDDENPVMTLQKLMSKRTRRAKESPFRIESEPPQQPQEVQFRGSFADIDLSTSNRRARARHTENETSKLQKGRDTSGRMLKMPPMYHTVIADTRYPQPQDTLDDVFNVLEHAICPNPNVSMKKDALDVFFGAAEKMLCGPDPRYAYQRKRIEPDDDEEDDQEEEREEKHVLLRKAIDEKHVLTKYPRLIAEGAKSKNYDVVVAAAEAASQLTLGAPNVISPPSAKLLQLQEESHREMITPEDLLDVICNHVEAASCKPSNRSAVLSHAQHKRLPKKDVLDLICEGVEHQVCGAATLAASEEEMMITFDDPEEEKRQALQRLFKPPARKKGNQPPHQVSTITPPAMNRKMPAIPQANTIIPPALMRRQAASRRDLRCSQFVEESREETEQALHCVKKSDSRDTKHQRRLGQSSDKKSTDKIKKRTAAKSKRDPPPTNNDEQNIERKSPNTDPEVVVPQDGTNLERGEHWAHMTSSHMVVAVKDDARRRWACAANRWFWQMGSTTTFSRLFMPTATTITLSPALDMTMLSQHICRYALQSTICLLILYLTYHIIVTPTPPSTAAGSGGPTFDLQDYTVPAPVCAITGDDNVQCDFTGIVPATGKLVYSITGFDACEGTATRDSLMSLSATAAAAADGASSVTIDLTTDFNLASGANEAFQFCLLTSLQDGSGNEMVYQGQKISATFVADGDFTVSNIAAEEFDGISGVVADDQKTFGIDAYRCTIDRTPLATAGALAVGTTLFICIDSTDDSAVIDSVNTFVGRKNSEEIDLLSGNTEVLGAGTGAVTIGSRPFASFFANTDPLEIFGTVSLDVTDINGTNRRQLLRVLQSSQSEEFELKVELEAVEESSASTSGFGTTAVALLGAVAAAVL</sequence>
<accession>A0AAD2JK88</accession>
<dbReference type="EMBL" id="CAKOGP040001947">
    <property type="protein sequence ID" value="CAJ1957548.1"/>
    <property type="molecule type" value="Genomic_DNA"/>
</dbReference>
<feature type="compositionally biased region" description="Basic and acidic residues" evidence="1">
    <location>
        <begin position="177"/>
        <end position="193"/>
    </location>
</feature>
<feature type="region of interest" description="Disordered" evidence="1">
    <location>
        <begin position="440"/>
        <end position="463"/>
    </location>
</feature>
<evidence type="ECO:0000313" key="3">
    <source>
        <dbReference type="Proteomes" id="UP001295423"/>
    </source>
</evidence>
<reference evidence="2" key="1">
    <citation type="submission" date="2023-08" db="EMBL/GenBank/DDBJ databases">
        <authorList>
            <person name="Audoor S."/>
            <person name="Bilcke G."/>
        </authorList>
    </citation>
    <scope>NUCLEOTIDE SEQUENCE</scope>
</reference>
<keyword evidence="3" id="KW-1185">Reference proteome</keyword>
<name>A0AAD2JK88_9STRA</name>
<feature type="compositionally biased region" description="Low complexity" evidence="1">
    <location>
        <begin position="77"/>
        <end position="86"/>
    </location>
</feature>
<proteinExistence type="predicted"/>
<feature type="compositionally biased region" description="Basic and acidic residues" evidence="1">
    <location>
        <begin position="138"/>
        <end position="147"/>
    </location>
</feature>
<feature type="region of interest" description="Disordered" evidence="1">
    <location>
        <begin position="171"/>
        <end position="197"/>
    </location>
</feature>
<organism evidence="2 3">
    <name type="scientific">Cylindrotheca closterium</name>
    <dbReference type="NCBI Taxonomy" id="2856"/>
    <lineage>
        <taxon>Eukaryota</taxon>
        <taxon>Sar</taxon>
        <taxon>Stramenopiles</taxon>
        <taxon>Ochrophyta</taxon>
        <taxon>Bacillariophyta</taxon>
        <taxon>Bacillariophyceae</taxon>
        <taxon>Bacillariophycidae</taxon>
        <taxon>Bacillariales</taxon>
        <taxon>Bacillariaceae</taxon>
        <taxon>Cylindrotheca</taxon>
    </lineage>
</organism>
<feature type="region of interest" description="Disordered" evidence="1">
    <location>
        <begin position="500"/>
        <end position="575"/>
    </location>
</feature>
<evidence type="ECO:0000313" key="2">
    <source>
        <dbReference type="EMBL" id="CAJ1957548.1"/>
    </source>
</evidence>